<evidence type="ECO:0000313" key="2">
    <source>
        <dbReference type="Proteomes" id="UP001610432"/>
    </source>
</evidence>
<gene>
    <name evidence="1" type="ORF">BJX67DRAFT_365776</name>
</gene>
<reference evidence="1 2" key="1">
    <citation type="submission" date="2024-07" db="EMBL/GenBank/DDBJ databases">
        <title>Section-level genome sequencing and comparative genomics of Aspergillus sections Usti and Cavernicolus.</title>
        <authorList>
            <consortium name="Lawrence Berkeley National Laboratory"/>
            <person name="Nybo J.L."/>
            <person name="Vesth T.C."/>
            <person name="Theobald S."/>
            <person name="Frisvad J.C."/>
            <person name="Larsen T.O."/>
            <person name="Kjaerboelling I."/>
            <person name="Rothschild-Mancinelli K."/>
            <person name="Lyhne E.K."/>
            <person name="Kogle M.E."/>
            <person name="Barry K."/>
            <person name="Clum A."/>
            <person name="Na H."/>
            <person name="Ledsgaard L."/>
            <person name="Lin J."/>
            <person name="Lipzen A."/>
            <person name="Kuo A."/>
            <person name="Riley R."/>
            <person name="Mondo S."/>
            <person name="Labutti K."/>
            <person name="Haridas S."/>
            <person name="Pangalinan J."/>
            <person name="Salamov A.A."/>
            <person name="Simmons B.A."/>
            <person name="Magnuson J.K."/>
            <person name="Chen J."/>
            <person name="Drula E."/>
            <person name="Henrissat B."/>
            <person name="Wiebenga A."/>
            <person name="Lubbers R.J."/>
            <person name="Gomes A.C."/>
            <person name="Macurrencykelacurrency M.R."/>
            <person name="Stajich J."/>
            <person name="Grigoriev I.V."/>
            <person name="Mortensen U.H."/>
            <person name="De Vries R.P."/>
            <person name="Baker S.E."/>
            <person name="Andersen M.R."/>
        </authorList>
    </citation>
    <scope>NUCLEOTIDE SEQUENCE [LARGE SCALE GENOMIC DNA]</scope>
    <source>
        <strain evidence="1 2">CBS 449.75</strain>
    </source>
</reference>
<keyword evidence="2" id="KW-1185">Reference proteome</keyword>
<protein>
    <submittedName>
        <fullName evidence="1">Uncharacterized protein</fullName>
    </submittedName>
</protein>
<dbReference type="GeneID" id="98145367"/>
<dbReference type="RefSeq" id="XP_070881649.1">
    <property type="nucleotide sequence ID" value="XM_071030295.1"/>
</dbReference>
<dbReference type="EMBL" id="JBFXLQ010000063">
    <property type="protein sequence ID" value="KAL2862670.1"/>
    <property type="molecule type" value="Genomic_DNA"/>
</dbReference>
<organism evidence="1 2">
    <name type="scientific">Aspergillus lucknowensis</name>
    <dbReference type="NCBI Taxonomy" id="176173"/>
    <lineage>
        <taxon>Eukaryota</taxon>
        <taxon>Fungi</taxon>
        <taxon>Dikarya</taxon>
        <taxon>Ascomycota</taxon>
        <taxon>Pezizomycotina</taxon>
        <taxon>Eurotiomycetes</taxon>
        <taxon>Eurotiomycetidae</taxon>
        <taxon>Eurotiales</taxon>
        <taxon>Aspergillaceae</taxon>
        <taxon>Aspergillus</taxon>
        <taxon>Aspergillus subgen. Nidulantes</taxon>
    </lineage>
</organism>
<name>A0ABR4LDR7_9EURO</name>
<comment type="caution">
    <text evidence="1">The sequence shown here is derived from an EMBL/GenBank/DDBJ whole genome shotgun (WGS) entry which is preliminary data.</text>
</comment>
<evidence type="ECO:0000313" key="1">
    <source>
        <dbReference type="EMBL" id="KAL2862670.1"/>
    </source>
</evidence>
<dbReference type="Proteomes" id="UP001610432">
    <property type="component" value="Unassembled WGS sequence"/>
</dbReference>
<proteinExistence type="predicted"/>
<sequence length="179" mass="19702">MSCIMPRIDISYAISSPSAYQNGLVSSRTQAERLLPYLMLETAILRPSPGVRAEHELLQPGLAQSFPRSGIKYSFLRPHEARMPCSPSATPKQSTVSIVHRSTYATNGSLRCFTVTTNTPTRAPPPHSRQLQLVLGLELAHRQQRGVRTCCPRVKVVSGSEACKSSVCAAFFFHPFFLG</sequence>
<accession>A0ABR4LDR7</accession>